<gene>
    <name evidence="2" type="ORF">ACFFIC_01315</name>
</gene>
<dbReference type="RefSeq" id="WP_377048209.1">
    <property type="nucleotide sequence ID" value="NZ_JBHLVZ010000001.1"/>
</dbReference>
<comment type="caution">
    <text evidence="2">The sequence shown here is derived from an EMBL/GenBank/DDBJ whole genome shotgun (WGS) entry which is preliminary data.</text>
</comment>
<evidence type="ECO:0000313" key="2">
    <source>
        <dbReference type="EMBL" id="MFC0384185.1"/>
    </source>
</evidence>
<dbReference type="Proteomes" id="UP001589789">
    <property type="component" value="Unassembled WGS sequence"/>
</dbReference>
<protein>
    <submittedName>
        <fullName evidence="2">GDSL-type esterase/lipase family protein</fullName>
    </submittedName>
</protein>
<reference evidence="2 3" key="1">
    <citation type="submission" date="2024-09" db="EMBL/GenBank/DDBJ databases">
        <authorList>
            <person name="Sun Q."/>
            <person name="Mori K."/>
        </authorList>
    </citation>
    <scope>NUCLEOTIDE SEQUENCE [LARGE SCALE GENOMIC DNA]</scope>
    <source>
        <strain evidence="2 3">CCM 7468</strain>
    </source>
</reference>
<dbReference type="InterPro" id="IPR013830">
    <property type="entry name" value="SGNH_hydro"/>
</dbReference>
<dbReference type="SUPFAM" id="SSF52266">
    <property type="entry name" value="SGNH hydrolase"/>
    <property type="match status" value="1"/>
</dbReference>
<dbReference type="EMBL" id="JBHLVZ010000001">
    <property type="protein sequence ID" value="MFC0384185.1"/>
    <property type="molecule type" value="Genomic_DNA"/>
</dbReference>
<evidence type="ECO:0000313" key="3">
    <source>
        <dbReference type="Proteomes" id="UP001589789"/>
    </source>
</evidence>
<dbReference type="PANTHER" id="PTHR30383:SF5">
    <property type="entry name" value="SGNH HYDROLASE-TYPE ESTERASE DOMAIN-CONTAINING PROTEIN"/>
    <property type="match status" value="1"/>
</dbReference>
<name>A0ABV6IKP5_9PROT</name>
<evidence type="ECO:0000259" key="1">
    <source>
        <dbReference type="Pfam" id="PF13472"/>
    </source>
</evidence>
<dbReference type="Pfam" id="PF13472">
    <property type="entry name" value="Lipase_GDSL_2"/>
    <property type="match status" value="1"/>
</dbReference>
<dbReference type="InterPro" id="IPR036514">
    <property type="entry name" value="SGNH_hydro_sf"/>
</dbReference>
<dbReference type="PANTHER" id="PTHR30383">
    <property type="entry name" value="THIOESTERASE 1/PROTEASE 1/LYSOPHOSPHOLIPASE L1"/>
    <property type="match status" value="1"/>
</dbReference>
<organism evidence="2 3">
    <name type="scientific">Muricoccus vinaceus</name>
    <dbReference type="NCBI Taxonomy" id="424704"/>
    <lineage>
        <taxon>Bacteria</taxon>
        <taxon>Pseudomonadati</taxon>
        <taxon>Pseudomonadota</taxon>
        <taxon>Alphaproteobacteria</taxon>
        <taxon>Acetobacterales</taxon>
        <taxon>Roseomonadaceae</taxon>
        <taxon>Muricoccus</taxon>
    </lineage>
</organism>
<sequence length="215" mass="23945">MPREARPEYMDEAYWRARVVELSRIAGRDMSYADMIFFGDSIVHGWHLPVWEQYYGRRGGVNFGVGGDFVQGLLWRLRQGGQWPDSLRPKLAVIMIGTNNSTYAAPPADTALGIAEIVRLIRQRAPATRILLVGILPRGLDASDPGRRLNQRVNELIMRCADNRWVFYTDVGPALLDRQGHLSPRIAADGVHPTAEGYSRLAAALEPVLGGLLAR</sequence>
<feature type="domain" description="SGNH hydrolase-type esterase" evidence="1">
    <location>
        <begin position="37"/>
        <end position="199"/>
    </location>
</feature>
<accession>A0ABV6IKP5</accession>
<dbReference type="Gene3D" id="3.40.50.1110">
    <property type="entry name" value="SGNH hydrolase"/>
    <property type="match status" value="1"/>
</dbReference>
<dbReference type="InterPro" id="IPR051532">
    <property type="entry name" value="Ester_Hydrolysis_Enzymes"/>
</dbReference>
<keyword evidence="3" id="KW-1185">Reference proteome</keyword>
<proteinExistence type="predicted"/>